<evidence type="ECO:0000256" key="1">
    <source>
        <dbReference type="ARBA" id="ARBA00022942"/>
    </source>
</evidence>
<dbReference type="OrthoDB" id="431557at2759"/>
<reference evidence="2 3" key="1">
    <citation type="submission" date="2019-07" db="EMBL/GenBank/DDBJ databases">
        <title>De Novo Assembly of kiwifruit Actinidia rufa.</title>
        <authorList>
            <person name="Sugita-Konishi S."/>
            <person name="Sato K."/>
            <person name="Mori E."/>
            <person name="Abe Y."/>
            <person name="Kisaki G."/>
            <person name="Hamano K."/>
            <person name="Suezawa K."/>
            <person name="Otani M."/>
            <person name="Fukuda T."/>
            <person name="Manabe T."/>
            <person name="Gomi K."/>
            <person name="Tabuchi M."/>
            <person name="Akimitsu K."/>
            <person name="Kataoka I."/>
        </authorList>
    </citation>
    <scope>NUCLEOTIDE SEQUENCE [LARGE SCALE GENOMIC DNA]</scope>
    <source>
        <strain evidence="3">cv. Fuchu</strain>
    </source>
</reference>
<keyword evidence="3" id="KW-1185">Reference proteome</keyword>
<dbReference type="GO" id="GO:0005839">
    <property type="term" value="C:proteasome core complex"/>
    <property type="evidence" value="ECO:0007669"/>
    <property type="project" value="InterPro"/>
</dbReference>
<accession>A0A7J0FAX2</accession>
<name>A0A7J0FAX2_9ERIC</name>
<dbReference type="Gene3D" id="3.60.20.10">
    <property type="entry name" value="Glutamine Phosphoribosylpyrophosphate, subunit 1, domain 1"/>
    <property type="match status" value="1"/>
</dbReference>
<dbReference type="InterPro" id="IPR001353">
    <property type="entry name" value="Proteasome_sua/b"/>
</dbReference>
<dbReference type="SUPFAM" id="SSF56235">
    <property type="entry name" value="N-terminal nucleophile aminohydrolases (Ntn hydrolases)"/>
    <property type="match status" value="1"/>
</dbReference>
<dbReference type="PANTHER" id="PTHR11599">
    <property type="entry name" value="PROTEASOME SUBUNIT ALPHA/BETA"/>
    <property type="match status" value="1"/>
</dbReference>
<dbReference type="InterPro" id="IPR050115">
    <property type="entry name" value="Proteasome_alpha"/>
</dbReference>
<comment type="caution">
    <text evidence="2">The sequence shown here is derived from an EMBL/GenBank/DDBJ whole genome shotgun (WGS) entry which is preliminary data.</text>
</comment>
<dbReference type="AlphaFoldDB" id="A0A7J0FAX2"/>
<dbReference type="GO" id="GO:0051603">
    <property type="term" value="P:proteolysis involved in protein catabolic process"/>
    <property type="evidence" value="ECO:0007669"/>
    <property type="project" value="InterPro"/>
</dbReference>
<protein>
    <submittedName>
        <fullName evidence="2">Proteasome alpha subunit F1</fullName>
    </submittedName>
</protein>
<organism evidence="2 3">
    <name type="scientific">Actinidia rufa</name>
    <dbReference type="NCBI Taxonomy" id="165716"/>
    <lineage>
        <taxon>Eukaryota</taxon>
        <taxon>Viridiplantae</taxon>
        <taxon>Streptophyta</taxon>
        <taxon>Embryophyta</taxon>
        <taxon>Tracheophyta</taxon>
        <taxon>Spermatophyta</taxon>
        <taxon>Magnoliopsida</taxon>
        <taxon>eudicotyledons</taxon>
        <taxon>Gunneridae</taxon>
        <taxon>Pentapetalae</taxon>
        <taxon>asterids</taxon>
        <taxon>Ericales</taxon>
        <taxon>Actinidiaceae</taxon>
        <taxon>Actinidia</taxon>
    </lineage>
</organism>
<dbReference type="EMBL" id="BJWL01000011">
    <property type="protein sequence ID" value="GFY95864.1"/>
    <property type="molecule type" value="Genomic_DNA"/>
</dbReference>
<dbReference type="Pfam" id="PF00227">
    <property type="entry name" value="Proteasome"/>
    <property type="match status" value="1"/>
</dbReference>
<dbReference type="Proteomes" id="UP000585474">
    <property type="component" value="Unassembled WGS sequence"/>
</dbReference>
<evidence type="ECO:0000313" key="3">
    <source>
        <dbReference type="Proteomes" id="UP000585474"/>
    </source>
</evidence>
<dbReference type="InterPro" id="IPR029055">
    <property type="entry name" value="Ntn_hydrolases_N"/>
</dbReference>
<evidence type="ECO:0000313" key="2">
    <source>
        <dbReference type="EMBL" id="GFY95864.1"/>
    </source>
</evidence>
<proteinExistence type="predicted"/>
<gene>
    <name evidence="2" type="ORF">Acr_11g0001700</name>
</gene>
<sequence>MVVYPGDVGELIGEVAIWRVSRDLMCCGENLAMGSFHVWMGFGEIDQAKYYSSPKDEEETTLRHRLTEEYHDNTTLGGLSRDSLAMFYDWRMAICDVTLGAKYLNINRDPFDTDSMAWSPQGRLYAMKAVKQGTAAIGLRSKTHVVLVSVNKVQSRLSEHQRKIFEVDDYIGVAFDGLTADGCFLSRLLRSECINYSYTYGSPIPVGRLIVQIADKAQGGKLKASICTVAVVGVGEAFHILDNETVQALIDAFEIVGEEAPPPEVDGANAEPAPEQGVLLNEGVAPMDI</sequence>
<keyword evidence="1 2" id="KW-0647">Proteasome</keyword>